<dbReference type="FunFam" id="2.30.42.10:FF:000043">
    <property type="entry name" value="Syntenin-1 isoform X1"/>
    <property type="match status" value="1"/>
</dbReference>
<evidence type="ECO:0000256" key="1">
    <source>
        <dbReference type="ARBA" id="ARBA00022737"/>
    </source>
</evidence>
<protein>
    <submittedName>
        <fullName evidence="3">Peptidase family M50</fullName>
    </submittedName>
</protein>
<dbReference type="GO" id="GO:0005886">
    <property type="term" value="C:plasma membrane"/>
    <property type="evidence" value="ECO:0007669"/>
    <property type="project" value="TreeGrafter"/>
</dbReference>
<dbReference type="GO" id="GO:0005737">
    <property type="term" value="C:cytoplasm"/>
    <property type="evidence" value="ECO:0007669"/>
    <property type="project" value="TreeGrafter"/>
</dbReference>
<dbReference type="AlphaFoldDB" id="A0AAW1JZ30"/>
<feature type="domain" description="PDZ" evidence="2">
    <location>
        <begin position="222"/>
        <end position="297"/>
    </location>
</feature>
<dbReference type="SMART" id="SM00228">
    <property type="entry name" value="PDZ"/>
    <property type="match status" value="2"/>
</dbReference>
<name>A0AAW1JZ30_POPJA</name>
<dbReference type="InterPro" id="IPR041489">
    <property type="entry name" value="PDZ_6"/>
</dbReference>
<accession>A0AAW1JZ30</accession>
<dbReference type="Pfam" id="PF17820">
    <property type="entry name" value="PDZ_6"/>
    <property type="match status" value="1"/>
</dbReference>
<dbReference type="InterPro" id="IPR036034">
    <property type="entry name" value="PDZ_sf"/>
</dbReference>
<dbReference type="Pfam" id="PF00595">
    <property type="entry name" value="PDZ"/>
    <property type="match status" value="1"/>
</dbReference>
<dbReference type="Gene3D" id="2.30.42.10">
    <property type="match status" value="2"/>
</dbReference>
<proteinExistence type="predicted"/>
<dbReference type="EMBL" id="JASPKY010000298">
    <property type="protein sequence ID" value="KAK9710099.1"/>
    <property type="molecule type" value="Genomic_DNA"/>
</dbReference>
<dbReference type="PANTHER" id="PTHR12345:SF3">
    <property type="entry name" value="PDZ DOMAIN-CONTAINING PROTEIN"/>
    <property type="match status" value="1"/>
</dbReference>
<comment type="caution">
    <text evidence="3">The sequence shown here is derived from an EMBL/GenBank/DDBJ whole genome shotgun (WGS) entry which is preliminary data.</text>
</comment>
<keyword evidence="1" id="KW-0677">Repeat</keyword>
<evidence type="ECO:0000313" key="3">
    <source>
        <dbReference type="EMBL" id="KAK9710099.1"/>
    </source>
</evidence>
<dbReference type="InterPro" id="IPR051230">
    <property type="entry name" value="APP-Binding"/>
</dbReference>
<evidence type="ECO:0000313" key="4">
    <source>
        <dbReference type="Proteomes" id="UP001458880"/>
    </source>
</evidence>
<dbReference type="CDD" id="cd06721">
    <property type="entry name" value="PDZ1_syntenin-like"/>
    <property type="match status" value="1"/>
</dbReference>
<feature type="domain" description="PDZ" evidence="2">
    <location>
        <begin position="138"/>
        <end position="206"/>
    </location>
</feature>
<dbReference type="SUPFAM" id="SSF50156">
    <property type="entry name" value="PDZ domain-like"/>
    <property type="match status" value="2"/>
</dbReference>
<dbReference type="Proteomes" id="UP001458880">
    <property type="component" value="Unassembled WGS sequence"/>
</dbReference>
<dbReference type="CDD" id="cd06794">
    <property type="entry name" value="PDZ2_syntenin-like"/>
    <property type="match status" value="1"/>
</dbReference>
<dbReference type="PANTHER" id="PTHR12345">
    <property type="entry name" value="SYNTENIN RELATED"/>
    <property type="match status" value="1"/>
</dbReference>
<evidence type="ECO:0000259" key="2">
    <source>
        <dbReference type="PROSITE" id="PS50106"/>
    </source>
</evidence>
<dbReference type="PROSITE" id="PS50106">
    <property type="entry name" value="PDZ"/>
    <property type="match status" value="2"/>
</dbReference>
<dbReference type="InterPro" id="IPR001478">
    <property type="entry name" value="PDZ"/>
</dbReference>
<sequence>MNHCCIIQAEHYRLAKTNSKMSLYPSLEDMKVDQMTKAQVNAIASAYSSQSPPAYAALPAEGAAEDALAANMYPSLGDYMGLELSEAVIAANMPEYSQLAVFQRTEIITGGSNSNMIAPLSSQSLGLQKAQVTNGIREVTLCKDGDNKVGLRVKSIDNGVFVCLVIDKSPAALAGVRFGDQILQINGVNVAGYSMDKVHDLFRKSPVNGIKVALRDRPFERTITLHKDSTQHVGFLFKDGKITSIVKDSSAAKNGLLINHQLLEVDGQNVVGLKDKEITKIVDNCGSVVTITIIPSYVYDHMVKKMSGSLIKNFMDHSIPEI</sequence>
<organism evidence="3 4">
    <name type="scientific">Popillia japonica</name>
    <name type="common">Japanese beetle</name>
    <dbReference type="NCBI Taxonomy" id="7064"/>
    <lineage>
        <taxon>Eukaryota</taxon>
        <taxon>Metazoa</taxon>
        <taxon>Ecdysozoa</taxon>
        <taxon>Arthropoda</taxon>
        <taxon>Hexapoda</taxon>
        <taxon>Insecta</taxon>
        <taxon>Pterygota</taxon>
        <taxon>Neoptera</taxon>
        <taxon>Endopterygota</taxon>
        <taxon>Coleoptera</taxon>
        <taxon>Polyphaga</taxon>
        <taxon>Scarabaeiformia</taxon>
        <taxon>Scarabaeidae</taxon>
        <taxon>Rutelinae</taxon>
        <taxon>Popillia</taxon>
    </lineage>
</organism>
<reference evidence="3 4" key="1">
    <citation type="journal article" date="2024" name="BMC Genomics">
        <title>De novo assembly and annotation of Popillia japonica's genome with initial clues to its potential as an invasive pest.</title>
        <authorList>
            <person name="Cucini C."/>
            <person name="Boschi S."/>
            <person name="Funari R."/>
            <person name="Cardaioli E."/>
            <person name="Iannotti N."/>
            <person name="Marturano G."/>
            <person name="Paoli F."/>
            <person name="Bruttini M."/>
            <person name="Carapelli A."/>
            <person name="Frati F."/>
            <person name="Nardi F."/>
        </authorList>
    </citation>
    <scope>NUCLEOTIDE SEQUENCE [LARGE SCALE GENOMIC DNA]</scope>
    <source>
        <strain evidence="3">DMR45628</strain>
    </source>
</reference>
<keyword evidence="4" id="KW-1185">Reference proteome</keyword>
<gene>
    <name evidence="3" type="ORF">QE152_g26204</name>
</gene>